<dbReference type="InterPro" id="IPR048147">
    <property type="entry name" value="CBO0543-like"/>
</dbReference>
<dbReference type="EMBL" id="UAQE01000004">
    <property type="protein sequence ID" value="SPU38635.1"/>
    <property type="molecule type" value="Genomic_DNA"/>
</dbReference>
<gene>
    <name evidence="2" type="ORF">NCTC7582_04599</name>
</gene>
<evidence type="ECO:0000313" key="2">
    <source>
        <dbReference type="EMBL" id="SPU38635.1"/>
    </source>
</evidence>
<sequence length="150" mass="18382">MILHLLLAFLIPWIIGILHLYKRDKMLLFLFAPYFSVSAYIINAIGFYYDFWEVLPFPNQKHIATLPFDLGIYPVLGCYLIYFIKKFNRAYLIIFLMSLFTTFLEMIFFYFGRVIYENGWNVYLTFFSYLFPYLFLYWYYKFLIKINIKI</sequence>
<proteinExistence type="predicted"/>
<evidence type="ECO:0000313" key="3">
    <source>
        <dbReference type="Proteomes" id="UP000251431"/>
    </source>
</evidence>
<feature type="transmembrane region" description="Helical" evidence="1">
    <location>
        <begin position="91"/>
        <end position="111"/>
    </location>
</feature>
<feature type="transmembrane region" description="Helical" evidence="1">
    <location>
        <begin position="63"/>
        <end position="84"/>
    </location>
</feature>
<keyword evidence="1" id="KW-1133">Transmembrane helix</keyword>
<feature type="transmembrane region" description="Helical" evidence="1">
    <location>
        <begin position="123"/>
        <end position="140"/>
    </location>
</feature>
<name>A0A2X1BRS2_9BACI</name>
<keyword evidence="1" id="KW-0812">Transmembrane</keyword>
<protein>
    <submittedName>
        <fullName evidence="2">Uncharacterized protein</fullName>
    </submittedName>
</protein>
<organism evidence="2 3">
    <name type="scientific">Lysinibacillus capsici</name>
    <dbReference type="NCBI Taxonomy" id="2115968"/>
    <lineage>
        <taxon>Bacteria</taxon>
        <taxon>Bacillati</taxon>
        <taxon>Bacillota</taxon>
        <taxon>Bacilli</taxon>
        <taxon>Bacillales</taxon>
        <taxon>Bacillaceae</taxon>
        <taxon>Lysinibacillus</taxon>
    </lineage>
</organism>
<dbReference type="Proteomes" id="UP000251431">
    <property type="component" value="Unassembled WGS sequence"/>
</dbReference>
<feature type="transmembrane region" description="Helical" evidence="1">
    <location>
        <begin position="28"/>
        <end position="51"/>
    </location>
</feature>
<keyword evidence="1" id="KW-0472">Membrane</keyword>
<dbReference type="NCBIfam" id="NF041644">
    <property type="entry name" value="CBO0543_fam"/>
    <property type="match status" value="1"/>
</dbReference>
<reference evidence="2 3" key="1">
    <citation type="submission" date="2018-06" db="EMBL/GenBank/DDBJ databases">
        <authorList>
            <consortium name="Pathogen Informatics"/>
            <person name="Doyle S."/>
        </authorList>
    </citation>
    <scope>NUCLEOTIDE SEQUENCE [LARGE SCALE GENOMIC DNA]</scope>
    <source>
        <strain evidence="2 3">NCTC7582</strain>
    </source>
</reference>
<dbReference type="AlphaFoldDB" id="A0A2X1BRS2"/>
<feature type="transmembrane region" description="Helical" evidence="1">
    <location>
        <begin position="6"/>
        <end position="21"/>
    </location>
</feature>
<accession>A0A2X1BRS2</accession>
<evidence type="ECO:0000256" key="1">
    <source>
        <dbReference type="SAM" id="Phobius"/>
    </source>
</evidence>